<comment type="caution">
    <text evidence="1">The sequence shown here is derived from an EMBL/GenBank/DDBJ whole genome shotgun (WGS) entry which is preliminary data.</text>
</comment>
<evidence type="ECO:0000313" key="1">
    <source>
        <dbReference type="EMBL" id="MBH1638754.1"/>
    </source>
</evidence>
<sequence>MQGKTHHLRMAATGITLLLAACSSVGDMRRTGHVATFSSDQNPLAAATCVRDAWGEVSIGGSHWQYVIEPRSDGYSVSTSNGGVPAEFVEITPQAGGGSEIKFYSKFLKRRQARYIEAATQCGARTK</sequence>
<name>A0AA40XXT9_STEMA</name>
<protein>
    <recommendedName>
        <fullName evidence="3">Lipoprotein</fullName>
    </recommendedName>
</protein>
<gene>
    <name evidence="1" type="ORF">I5U57_04720</name>
</gene>
<dbReference type="EMBL" id="JADUNO010000009">
    <property type="protein sequence ID" value="MBH1638754.1"/>
    <property type="molecule type" value="Genomic_DNA"/>
</dbReference>
<dbReference type="Proteomes" id="UP000616785">
    <property type="component" value="Unassembled WGS sequence"/>
</dbReference>
<evidence type="ECO:0000313" key="2">
    <source>
        <dbReference type="Proteomes" id="UP000616785"/>
    </source>
</evidence>
<dbReference type="AlphaFoldDB" id="A0AA40XXT9"/>
<proteinExistence type="predicted"/>
<evidence type="ECO:0008006" key="3">
    <source>
        <dbReference type="Google" id="ProtNLM"/>
    </source>
</evidence>
<organism evidence="1 2">
    <name type="scientific">Stenotrophomonas maltophilia</name>
    <name type="common">Pseudomonas maltophilia</name>
    <name type="synonym">Xanthomonas maltophilia</name>
    <dbReference type="NCBI Taxonomy" id="40324"/>
    <lineage>
        <taxon>Bacteria</taxon>
        <taxon>Pseudomonadati</taxon>
        <taxon>Pseudomonadota</taxon>
        <taxon>Gammaproteobacteria</taxon>
        <taxon>Lysobacterales</taxon>
        <taxon>Lysobacteraceae</taxon>
        <taxon>Stenotrophomonas</taxon>
        <taxon>Stenotrophomonas maltophilia group</taxon>
    </lineage>
</organism>
<accession>A0AA40XXT9</accession>
<dbReference type="PROSITE" id="PS51257">
    <property type="entry name" value="PROKAR_LIPOPROTEIN"/>
    <property type="match status" value="1"/>
</dbReference>
<reference evidence="1" key="1">
    <citation type="submission" date="2020-11" db="EMBL/GenBank/DDBJ databases">
        <title>Enhanced detection system for hospital associated transmission using whole genome sequencing surveillance.</title>
        <authorList>
            <person name="Harrison L.H."/>
            <person name="Van Tyne D."/>
            <person name="Marsh J.W."/>
            <person name="Griffith M.P."/>
            <person name="Snyder D.J."/>
            <person name="Cooper V.S."/>
            <person name="Mustapha M."/>
        </authorList>
    </citation>
    <scope>NUCLEOTIDE SEQUENCE</scope>
    <source>
        <strain evidence="1">STEN00092</strain>
    </source>
</reference>